<feature type="compositionally biased region" description="Pro residues" evidence="7">
    <location>
        <begin position="256"/>
        <end position="265"/>
    </location>
</feature>
<evidence type="ECO:0000256" key="8">
    <source>
        <dbReference type="SAM" id="Phobius"/>
    </source>
</evidence>
<dbReference type="PANTHER" id="PTHR15549:SF26">
    <property type="entry name" value="AXIAL BUDDING PATTERN PROTEIN 2-RELATED"/>
    <property type="match status" value="1"/>
</dbReference>
<reference evidence="10" key="1">
    <citation type="journal article" date="2020" name="Front. Microbiol.">
        <title>Gene regulatory networks of Penicillium echinulatum 2HH and Penicillium oxalicum 114-2 inferred by a computational biology approach.</title>
        <authorList>
            <person name="Lenz A.R."/>
            <person name="Galan-Vasquez E."/>
            <person name="Balbinot E."/>
            <person name="De Abreu F.P."/>
            <person name="De Oliveira N.S."/>
            <person name="Da Rosa L.O."/>
            <person name="De Avila E Silva S."/>
            <person name="Camassola M."/>
            <person name="Dillon A.J.P."/>
            <person name="Perez-Rueda E."/>
        </authorList>
    </citation>
    <scope>NUCLEOTIDE SEQUENCE</scope>
    <source>
        <strain evidence="10">S1M29</strain>
    </source>
</reference>
<protein>
    <recommendedName>
        <fullName evidence="9">SH3 domain-containing protein</fullName>
    </recommendedName>
</protein>
<keyword evidence="3 8" id="KW-0812">Transmembrane</keyword>
<evidence type="ECO:0000256" key="7">
    <source>
        <dbReference type="SAM" id="MobiDB-lite"/>
    </source>
</evidence>
<feature type="compositionally biased region" description="Polar residues" evidence="7">
    <location>
        <begin position="393"/>
        <end position="407"/>
    </location>
</feature>
<dbReference type="PROSITE" id="PS50002">
    <property type="entry name" value="SH3"/>
    <property type="match status" value="1"/>
</dbReference>
<keyword evidence="2 6" id="KW-0728">SH3 domain</keyword>
<evidence type="ECO:0000256" key="6">
    <source>
        <dbReference type="PROSITE-ProRule" id="PRU00192"/>
    </source>
</evidence>
<dbReference type="Pfam" id="PF14604">
    <property type="entry name" value="SH3_9"/>
    <property type="match status" value="1"/>
</dbReference>
<dbReference type="Proteomes" id="UP000631181">
    <property type="component" value="Unassembled WGS sequence"/>
</dbReference>
<gene>
    <name evidence="10" type="ORF">PECM_004131</name>
</gene>
<evidence type="ECO:0000256" key="4">
    <source>
        <dbReference type="ARBA" id="ARBA00022989"/>
    </source>
</evidence>
<dbReference type="AlphaFoldDB" id="A0A8J8WK76"/>
<dbReference type="InterPro" id="IPR001452">
    <property type="entry name" value="SH3_domain"/>
</dbReference>
<feature type="compositionally biased region" description="Low complexity" evidence="7">
    <location>
        <begin position="587"/>
        <end position="601"/>
    </location>
</feature>
<evidence type="ECO:0000313" key="11">
    <source>
        <dbReference type="Proteomes" id="UP000631181"/>
    </source>
</evidence>
<feature type="region of interest" description="Disordered" evidence="7">
    <location>
        <begin position="318"/>
        <end position="350"/>
    </location>
</feature>
<keyword evidence="11" id="KW-1185">Reference proteome</keyword>
<comment type="subcellular location">
    <subcellularLocation>
        <location evidence="1">Membrane</location>
        <topology evidence="1">Single-pass membrane protein</topology>
    </subcellularLocation>
</comment>
<dbReference type="OrthoDB" id="5340910at2759"/>
<feature type="region of interest" description="Disordered" evidence="7">
    <location>
        <begin position="386"/>
        <end position="407"/>
    </location>
</feature>
<proteinExistence type="predicted"/>
<keyword evidence="5 8" id="KW-0472">Membrane</keyword>
<feature type="compositionally biased region" description="Polar residues" evidence="7">
    <location>
        <begin position="632"/>
        <end position="641"/>
    </location>
</feature>
<feature type="compositionally biased region" description="Pro residues" evidence="7">
    <location>
        <begin position="516"/>
        <end position="546"/>
    </location>
</feature>
<dbReference type="PANTHER" id="PTHR15549">
    <property type="entry name" value="PAIRED IMMUNOGLOBULIN-LIKE TYPE 2 RECEPTOR"/>
    <property type="match status" value="1"/>
</dbReference>
<evidence type="ECO:0000256" key="5">
    <source>
        <dbReference type="ARBA" id="ARBA00023136"/>
    </source>
</evidence>
<dbReference type="InterPro" id="IPR051694">
    <property type="entry name" value="Immunoregulatory_rcpt-like"/>
</dbReference>
<organism evidence="10 11">
    <name type="scientific">Penicillium ucsense</name>
    <dbReference type="NCBI Taxonomy" id="2839758"/>
    <lineage>
        <taxon>Eukaryota</taxon>
        <taxon>Fungi</taxon>
        <taxon>Dikarya</taxon>
        <taxon>Ascomycota</taxon>
        <taxon>Pezizomycotina</taxon>
        <taxon>Eurotiomycetes</taxon>
        <taxon>Eurotiomycetidae</taxon>
        <taxon>Eurotiales</taxon>
        <taxon>Aspergillaceae</taxon>
        <taxon>Penicillium</taxon>
    </lineage>
</organism>
<accession>A0A8J8WK76</accession>
<dbReference type="InterPro" id="IPR036028">
    <property type="entry name" value="SH3-like_dom_sf"/>
</dbReference>
<evidence type="ECO:0000256" key="1">
    <source>
        <dbReference type="ARBA" id="ARBA00004167"/>
    </source>
</evidence>
<feature type="compositionally biased region" description="Low complexity" evidence="7">
    <location>
        <begin position="681"/>
        <end position="693"/>
    </location>
</feature>
<feature type="transmembrane region" description="Helical" evidence="8">
    <location>
        <begin position="211"/>
        <end position="232"/>
    </location>
</feature>
<sequence length="693" mass="69531">MVHGHALYHMEHRPLEARAPHDTIANDDSNLVERDNPLVIIYKTLSADFEGAIGGYVTKVMGANNAPVETAIATATAATVAPHSKDTNNVAVGVGPAVAVTKITAEPTHPTAVVTTKEVKSQPTTIIENTQMQQTTVAEPTQAITSQVEVVSQAPSSFITSVSQASTSAAETSQDMNLVAATPSTTVSGIGASSSPTTTSAPEGMSGGAKAGIAIGVLLGLGVLAGLIFFLVRKRKRGDEAEPALQEKGPVSAVPAPAPAPPPPMKSSSPSTPPQLSVRPVTQFAPDLSGTGGSNAASAGLLGASAVGVAGAAIASRNLTGNSPPPSPSQSTSSAQNPFSDPVNPFSPTTSVAENVTSAAAPTPAPSQPAVAAVATGDTPTVIVSDESEREVSPSQNSSAAVSGTPSMRVSADVESISSEILTAVGGAAIGVASAGAVAAAVAPSPVPPGPDNVHRVQMDFTPSADDELELRAGALVRMLHEYDDGWALCVRMDRSQQGVAPRSCLSARPVKPRPRPPPGAGPGPAPRGPLPPMGPHGRMPGPPPGGRYYPQGPPGAANSSRPPYPAGPMPPANGFPAVPRPMSPGPRAMSPGPRSMSPGPRSRPGPNPGPRSMSPGPYGPGGMQRPAMPVSQRQRSNSAGNMARPMASAAPLKSSPLVATQAPGPAPTSHLPALPPSAPTSPTEAHAPGQAI</sequence>
<keyword evidence="4 8" id="KW-1133">Transmembrane helix</keyword>
<dbReference type="SMART" id="SM00326">
    <property type="entry name" value="SH3"/>
    <property type="match status" value="1"/>
</dbReference>
<dbReference type="Gene3D" id="2.30.30.40">
    <property type="entry name" value="SH3 Domains"/>
    <property type="match status" value="1"/>
</dbReference>
<dbReference type="EMBL" id="WIWV01000026">
    <property type="protein sequence ID" value="KAF7717474.1"/>
    <property type="molecule type" value="Genomic_DNA"/>
</dbReference>
<feature type="compositionally biased region" description="Pro residues" evidence="7">
    <location>
        <begin position="563"/>
        <end position="585"/>
    </location>
</feature>
<evidence type="ECO:0000259" key="9">
    <source>
        <dbReference type="PROSITE" id="PS50002"/>
    </source>
</evidence>
<feature type="domain" description="SH3" evidence="9">
    <location>
        <begin position="450"/>
        <end position="511"/>
    </location>
</feature>
<evidence type="ECO:0000313" key="10">
    <source>
        <dbReference type="EMBL" id="KAF7717474.1"/>
    </source>
</evidence>
<evidence type="ECO:0000256" key="3">
    <source>
        <dbReference type="ARBA" id="ARBA00022692"/>
    </source>
</evidence>
<evidence type="ECO:0000256" key="2">
    <source>
        <dbReference type="ARBA" id="ARBA00022443"/>
    </source>
</evidence>
<feature type="region of interest" description="Disordered" evidence="7">
    <location>
        <begin position="498"/>
        <end position="693"/>
    </location>
</feature>
<feature type="region of interest" description="Disordered" evidence="7">
    <location>
        <begin position="241"/>
        <end position="290"/>
    </location>
</feature>
<dbReference type="GO" id="GO:0071944">
    <property type="term" value="C:cell periphery"/>
    <property type="evidence" value="ECO:0007669"/>
    <property type="project" value="UniProtKB-ARBA"/>
</dbReference>
<name>A0A8J8WK76_9EURO</name>
<dbReference type="SUPFAM" id="SSF50044">
    <property type="entry name" value="SH3-domain"/>
    <property type="match status" value="1"/>
</dbReference>
<comment type="caution">
    <text evidence="10">The sequence shown here is derived from an EMBL/GenBank/DDBJ whole genome shotgun (WGS) entry which is preliminary data.</text>
</comment>
<dbReference type="GO" id="GO:0016020">
    <property type="term" value="C:membrane"/>
    <property type="evidence" value="ECO:0007669"/>
    <property type="project" value="UniProtKB-SubCell"/>
</dbReference>